<feature type="transmembrane region" description="Helical" evidence="1">
    <location>
        <begin position="116"/>
        <end position="139"/>
    </location>
</feature>
<keyword evidence="1" id="KW-0812">Transmembrane</keyword>
<dbReference type="GO" id="GO:0022857">
    <property type="term" value="F:transmembrane transporter activity"/>
    <property type="evidence" value="ECO:0007669"/>
    <property type="project" value="InterPro"/>
</dbReference>
<dbReference type="Proteomes" id="UP001198163">
    <property type="component" value="Unassembled WGS sequence"/>
</dbReference>
<proteinExistence type="predicted"/>
<evidence type="ECO:0000313" key="2">
    <source>
        <dbReference type="EMBL" id="MCD1654261.1"/>
    </source>
</evidence>
<comment type="caution">
    <text evidence="2">The sequence shown here is derived from an EMBL/GenBank/DDBJ whole genome shotgun (WGS) entry which is preliminary data.</text>
</comment>
<sequence length="202" mass="21047">MNNTPNTRIRKLVVTGALGALAVFLGITRLGLIPWISGASITVMHIPAIIGAILEGPLVGCGIGAIFGVFSLYQANISPVAFDAFFRNPLVSVLPRILFPLAAWGIWWAVSRWKKIPAVIAAGLGGSIIHTVLVLGMLVATNGSSVLTGGAEGVTLWAVVGMIFVANGLPEAAAAAILSTLVVAAWLGLNTRRKKSKLSEEE</sequence>
<feature type="transmembrane region" description="Helical" evidence="1">
    <location>
        <begin position="146"/>
        <end position="166"/>
    </location>
</feature>
<dbReference type="EMBL" id="JAINWA010000001">
    <property type="protein sequence ID" value="MCD1654261.1"/>
    <property type="molecule type" value="Genomic_DNA"/>
</dbReference>
<evidence type="ECO:0000256" key="1">
    <source>
        <dbReference type="SAM" id="Phobius"/>
    </source>
</evidence>
<organism evidence="2 3">
    <name type="scientific">Teretinema zuelzerae</name>
    <dbReference type="NCBI Taxonomy" id="156"/>
    <lineage>
        <taxon>Bacteria</taxon>
        <taxon>Pseudomonadati</taxon>
        <taxon>Spirochaetota</taxon>
        <taxon>Spirochaetia</taxon>
        <taxon>Spirochaetales</taxon>
        <taxon>Treponemataceae</taxon>
        <taxon>Teretinema</taxon>
    </lineage>
</organism>
<name>A0AAE3EI80_9SPIR</name>
<dbReference type="AlphaFoldDB" id="A0AAE3EI80"/>
<keyword evidence="3" id="KW-1185">Reference proteome</keyword>
<gene>
    <name evidence="2" type="ORF">K7J14_06035</name>
</gene>
<dbReference type="Pfam" id="PF12822">
    <property type="entry name" value="ECF_trnsprt"/>
    <property type="match status" value="1"/>
</dbReference>
<keyword evidence="1" id="KW-1133">Transmembrane helix</keyword>
<reference evidence="2" key="1">
    <citation type="submission" date="2021-08" db="EMBL/GenBank/DDBJ databases">
        <title>Comparative analyses of Brucepasteria parasyntrophica and Teretinema zuelzerae.</title>
        <authorList>
            <person name="Song Y."/>
            <person name="Brune A."/>
        </authorList>
    </citation>
    <scope>NUCLEOTIDE SEQUENCE</scope>
    <source>
        <strain evidence="2">DSM 1903</strain>
    </source>
</reference>
<feature type="transmembrane region" description="Helical" evidence="1">
    <location>
        <begin position="172"/>
        <end position="189"/>
    </location>
</feature>
<feature type="transmembrane region" description="Helical" evidence="1">
    <location>
        <begin position="12"/>
        <end position="36"/>
    </location>
</feature>
<dbReference type="Gene3D" id="1.10.1760.20">
    <property type="match status" value="1"/>
</dbReference>
<feature type="transmembrane region" description="Helical" evidence="1">
    <location>
        <begin position="93"/>
        <end position="110"/>
    </location>
</feature>
<feature type="transmembrane region" description="Helical" evidence="1">
    <location>
        <begin position="48"/>
        <end position="73"/>
    </location>
</feature>
<accession>A0AAE3EI80</accession>
<dbReference type="InterPro" id="IPR024529">
    <property type="entry name" value="ECF_trnsprt_substrate-spec"/>
</dbReference>
<dbReference type="RefSeq" id="WP_230754317.1">
    <property type="nucleotide sequence ID" value="NZ_JAINWA010000001.1"/>
</dbReference>
<keyword evidence="1" id="KW-0472">Membrane</keyword>
<evidence type="ECO:0000313" key="3">
    <source>
        <dbReference type="Proteomes" id="UP001198163"/>
    </source>
</evidence>
<protein>
    <submittedName>
        <fullName evidence="2">ECF transporter S component</fullName>
    </submittedName>
</protein>